<sequence>MQALTEEQLQALYTWIDTIPLSRPKRNLTRDFSDGVAGAEVVHHFFPKLVELHNYSPANALTQKLYNWNTLNQKVLRKLGYLVADDAIQGIINNKPGYAEWVLNELRTKIDAHAAQQRAPATANVAMNGLPIMNMNGMIADPPMMMPPHNALGMGMLNPLMGYASAAQAPMNPHFVYQYPPALPVSAPPAMQPPVQQLPAKSYSNAVSATQPATRKKLQSTGEGGGSTVVELQETIQILQLKVQKMDQLLTLKDKRIEDLTNRLRQHGIPS</sequence>
<dbReference type="GO" id="GO:0005930">
    <property type="term" value="C:axoneme"/>
    <property type="evidence" value="ECO:0007669"/>
    <property type="project" value="TreeGrafter"/>
</dbReference>
<evidence type="ECO:0000259" key="2">
    <source>
        <dbReference type="PROSITE" id="PS50021"/>
    </source>
</evidence>
<feature type="region of interest" description="Disordered" evidence="1">
    <location>
        <begin position="207"/>
        <end position="226"/>
    </location>
</feature>
<reference evidence="3 4" key="1">
    <citation type="journal article" date="2019" name="Sci. Rep.">
        <title>Comparative genomics of chytrid fungi reveal insights into the obligate biotrophic and pathogenic lifestyle of Synchytrium endobioticum.</title>
        <authorList>
            <person name="van de Vossenberg B.T.L.H."/>
            <person name="Warris S."/>
            <person name="Nguyen H.D.T."/>
            <person name="van Gent-Pelzer M.P.E."/>
            <person name="Joly D.L."/>
            <person name="van de Geest H.C."/>
            <person name="Bonants P.J.M."/>
            <person name="Smith D.S."/>
            <person name="Levesque C.A."/>
            <person name="van der Lee T.A.J."/>
        </authorList>
    </citation>
    <scope>NUCLEOTIDE SEQUENCE [LARGE SCALE GENOMIC DNA]</scope>
    <source>
        <strain evidence="3 4">LEV6574</strain>
    </source>
</reference>
<evidence type="ECO:0000256" key="1">
    <source>
        <dbReference type="SAM" id="MobiDB-lite"/>
    </source>
</evidence>
<dbReference type="PANTHER" id="PTHR12509:SF9">
    <property type="entry name" value="SPERM FLAGELLAR PROTEIN 1 ISOFORM X1"/>
    <property type="match status" value="1"/>
</dbReference>
<dbReference type="GO" id="GO:0051493">
    <property type="term" value="P:regulation of cytoskeleton organization"/>
    <property type="evidence" value="ECO:0007669"/>
    <property type="project" value="TreeGrafter"/>
</dbReference>
<dbReference type="Pfam" id="PF06294">
    <property type="entry name" value="CH_2"/>
    <property type="match status" value="1"/>
</dbReference>
<dbReference type="InterPro" id="IPR001715">
    <property type="entry name" value="CH_dom"/>
</dbReference>
<dbReference type="PROSITE" id="PS50021">
    <property type="entry name" value="CH"/>
    <property type="match status" value="1"/>
</dbReference>
<accession>A0A507D2T3</accession>
<dbReference type="GO" id="GO:0008017">
    <property type="term" value="F:microtubule binding"/>
    <property type="evidence" value="ECO:0007669"/>
    <property type="project" value="TreeGrafter"/>
</dbReference>
<dbReference type="InterPro" id="IPR036872">
    <property type="entry name" value="CH_dom_sf"/>
</dbReference>
<comment type="caution">
    <text evidence="3">The sequence shown here is derived from an EMBL/GenBank/DDBJ whole genome shotgun (WGS) entry which is preliminary data.</text>
</comment>
<gene>
    <name evidence="3" type="ORF">SeLEV6574_g03660</name>
</gene>
<proteinExistence type="predicted"/>
<dbReference type="OrthoDB" id="193300at2759"/>
<dbReference type="InterPro" id="IPR052111">
    <property type="entry name" value="Spermatogenesis_Ciliary_MAP"/>
</dbReference>
<name>A0A507D2T3_9FUNG</name>
<evidence type="ECO:0000313" key="4">
    <source>
        <dbReference type="Proteomes" id="UP000320475"/>
    </source>
</evidence>
<feature type="domain" description="Calponin-homology (CH)" evidence="2">
    <location>
        <begin position="6"/>
        <end position="114"/>
    </location>
</feature>
<dbReference type="Gene3D" id="1.10.418.10">
    <property type="entry name" value="Calponin-like domain"/>
    <property type="match status" value="1"/>
</dbReference>
<dbReference type="AlphaFoldDB" id="A0A507D2T3"/>
<dbReference type="EMBL" id="QEAM01000129">
    <property type="protein sequence ID" value="TPX45782.1"/>
    <property type="molecule type" value="Genomic_DNA"/>
</dbReference>
<dbReference type="InterPro" id="IPR010441">
    <property type="entry name" value="CH_2"/>
</dbReference>
<organism evidence="3 4">
    <name type="scientific">Synchytrium endobioticum</name>
    <dbReference type="NCBI Taxonomy" id="286115"/>
    <lineage>
        <taxon>Eukaryota</taxon>
        <taxon>Fungi</taxon>
        <taxon>Fungi incertae sedis</taxon>
        <taxon>Chytridiomycota</taxon>
        <taxon>Chytridiomycota incertae sedis</taxon>
        <taxon>Chytridiomycetes</taxon>
        <taxon>Synchytriales</taxon>
        <taxon>Synchytriaceae</taxon>
        <taxon>Synchytrium</taxon>
    </lineage>
</organism>
<dbReference type="Proteomes" id="UP000320475">
    <property type="component" value="Unassembled WGS sequence"/>
</dbReference>
<evidence type="ECO:0000313" key="3">
    <source>
        <dbReference type="EMBL" id="TPX45782.1"/>
    </source>
</evidence>
<dbReference type="FunFam" id="1.10.418.10:FF:000059">
    <property type="entry name" value="RIKEN cDNA 6430531B16 gene"/>
    <property type="match status" value="1"/>
</dbReference>
<protein>
    <recommendedName>
        <fullName evidence="2">Calponin-homology (CH) domain-containing protein</fullName>
    </recommendedName>
</protein>
<dbReference type="PANTHER" id="PTHR12509">
    <property type="entry name" value="SPERMATOGENESIS-ASSOCIATED 4-RELATED"/>
    <property type="match status" value="1"/>
</dbReference>
<dbReference type="SUPFAM" id="SSF47576">
    <property type="entry name" value="Calponin-homology domain, CH-domain"/>
    <property type="match status" value="1"/>
</dbReference>